<feature type="chain" id="PRO_5016238234" evidence="2">
    <location>
        <begin position="21"/>
        <end position="507"/>
    </location>
</feature>
<proteinExistence type="predicted"/>
<organism evidence="4 5">
    <name type="scientific">Aspergillus sclerotioniger CBS 115572</name>
    <dbReference type="NCBI Taxonomy" id="1450535"/>
    <lineage>
        <taxon>Eukaryota</taxon>
        <taxon>Fungi</taxon>
        <taxon>Dikarya</taxon>
        <taxon>Ascomycota</taxon>
        <taxon>Pezizomycotina</taxon>
        <taxon>Eurotiomycetes</taxon>
        <taxon>Eurotiomycetidae</taxon>
        <taxon>Eurotiales</taxon>
        <taxon>Aspergillaceae</taxon>
        <taxon>Aspergillus</taxon>
        <taxon>Aspergillus subgen. Circumdati</taxon>
    </lineage>
</organism>
<keyword evidence="2" id="KW-0732">Signal</keyword>
<comment type="caution">
    <text evidence="4">The sequence shown here is derived from an EMBL/GenBank/DDBJ whole genome shotgun (WGS) entry which is preliminary data.</text>
</comment>
<dbReference type="AlphaFoldDB" id="A0A317WJ61"/>
<dbReference type="EMBL" id="MSFK01000015">
    <property type="protein sequence ID" value="PWY86486.1"/>
    <property type="molecule type" value="Genomic_DNA"/>
</dbReference>
<evidence type="ECO:0000256" key="1">
    <source>
        <dbReference type="SAM" id="MobiDB-lite"/>
    </source>
</evidence>
<dbReference type="PANTHER" id="PTHR43662:SF7">
    <property type="entry name" value="DUF1996 DOMAIN-CONTAINING PROTEIN"/>
    <property type="match status" value="1"/>
</dbReference>
<feature type="domain" description="DUF1996" evidence="3">
    <location>
        <begin position="36"/>
        <end position="281"/>
    </location>
</feature>
<protein>
    <submittedName>
        <fullName evidence="4">WSC domain-containing protein</fullName>
    </submittedName>
</protein>
<gene>
    <name evidence="4" type="ORF">BO94DRAFT_466575</name>
</gene>
<sequence>MRRNVILVACLAALSSVSDAFWRLPCRGRSGVARIDPLMAPGKPSDHVHVVHGSGGFSMSATEMSLKKANCTSCGVTQDQSAYWVPALYFMHENGDAELVNEVGGMLAYYFLNGENVTAFPENFRMIAGDPFLRNFPWPVPDPPKSEWSGNQSSQSALRQKALGFNCLNYNQAAEPSLGRHFLPNKTFLDEHCTDGVRFELMFPSCWNGKDVDSKDHRSHMAYPSLVMDGDCPEGFETRLVSLFYETIWDTYAFKDKQGTFVLANGDPTGYGYHGDFIFGWQTGVLQRAVSECTNLSGRVEDCPIFDLQSEAEQGQCSFAVPDELKDENVYLHKGGLPNHVAIQSGPAYASPVKYTGLSHHTSPAVSEPSVSIGVSINVGDVHVGVTATALSTFSTLTSPTATLFSTSTTSSAPTTSWTPDPTTVYVEGVFTQKIVYVQQEFIVLTDETGAPVQTETGALETVSTSTSTINKVMSTIVTTPTESPVQHDGHSHHVHRRHGHGHAHRK</sequence>
<dbReference type="InterPro" id="IPR018535">
    <property type="entry name" value="DUF1996"/>
</dbReference>
<reference evidence="4 5" key="1">
    <citation type="submission" date="2016-12" db="EMBL/GenBank/DDBJ databases">
        <title>The genomes of Aspergillus section Nigri reveals drivers in fungal speciation.</title>
        <authorList>
            <consortium name="DOE Joint Genome Institute"/>
            <person name="Vesth T.C."/>
            <person name="Nybo J."/>
            <person name="Theobald S."/>
            <person name="Brandl J."/>
            <person name="Frisvad J.C."/>
            <person name="Nielsen K.F."/>
            <person name="Lyhne E.K."/>
            <person name="Kogle M.E."/>
            <person name="Kuo A."/>
            <person name="Riley R."/>
            <person name="Clum A."/>
            <person name="Nolan M."/>
            <person name="Lipzen A."/>
            <person name="Salamov A."/>
            <person name="Henrissat B."/>
            <person name="Wiebenga A."/>
            <person name="De Vries R.P."/>
            <person name="Grigoriev I.V."/>
            <person name="Mortensen U.H."/>
            <person name="Andersen M.R."/>
            <person name="Baker S.E."/>
        </authorList>
    </citation>
    <scope>NUCLEOTIDE SEQUENCE [LARGE SCALE GENOMIC DNA]</scope>
    <source>
        <strain evidence="4 5">CBS 115572</strain>
    </source>
</reference>
<feature type="region of interest" description="Disordered" evidence="1">
    <location>
        <begin position="482"/>
        <end position="507"/>
    </location>
</feature>
<dbReference type="GeneID" id="37110312"/>
<evidence type="ECO:0000259" key="3">
    <source>
        <dbReference type="Pfam" id="PF09362"/>
    </source>
</evidence>
<dbReference type="STRING" id="1450535.A0A317WJ61"/>
<dbReference type="Proteomes" id="UP000246702">
    <property type="component" value="Unassembled WGS sequence"/>
</dbReference>
<feature type="compositionally biased region" description="Basic residues" evidence="1">
    <location>
        <begin position="493"/>
        <end position="507"/>
    </location>
</feature>
<evidence type="ECO:0000313" key="4">
    <source>
        <dbReference type="EMBL" id="PWY86486.1"/>
    </source>
</evidence>
<feature type="signal peptide" evidence="2">
    <location>
        <begin position="1"/>
        <end position="20"/>
    </location>
</feature>
<dbReference type="RefSeq" id="XP_025467077.1">
    <property type="nucleotide sequence ID" value="XM_025608169.1"/>
</dbReference>
<name>A0A317WJ61_9EURO</name>
<dbReference type="Pfam" id="PF09362">
    <property type="entry name" value="DUF1996"/>
    <property type="match status" value="1"/>
</dbReference>
<dbReference type="PANTHER" id="PTHR43662">
    <property type="match status" value="1"/>
</dbReference>
<dbReference type="OrthoDB" id="74764at2759"/>
<evidence type="ECO:0000256" key="2">
    <source>
        <dbReference type="SAM" id="SignalP"/>
    </source>
</evidence>
<keyword evidence="5" id="KW-1185">Reference proteome</keyword>
<accession>A0A317WJ61</accession>
<evidence type="ECO:0000313" key="5">
    <source>
        <dbReference type="Proteomes" id="UP000246702"/>
    </source>
</evidence>